<accession>J3M5C4</accession>
<dbReference type="Gramene" id="OB05G17980.1">
    <property type="protein sequence ID" value="OB05G17980.1"/>
    <property type="gene ID" value="OB05G17980"/>
</dbReference>
<keyword evidence="3" id="KW-1185">Reference proteome</keyword>
<dbReference type="STRING" id="4533.J3M5C4"/>
<dbReference type="HOGENOM" id="CLU_1423527_0_0_1"/>
<proteinExistence type="predicted"/>
<feature type="signal peptide" evidence="1">
    <location>
        <begin position="1"/>
        <end position="32"/>
    </location>
</feature>
<name>J3M5C4_ORYBR</name>
<dbReference type="EnsemblPlants" id="OB05G17980.1">
    <property type="protein sequence ID" value="OB05G17980.1"/>
    <property type="gene ID" value="OB05G17980"/>
</dbReference>
<organism evidence="2">
    <name type="scientific">Oryza brachyantha</name>
    <name type="common">malo sina</name>
    <dbReference type="NCBI Taxonomy" id="4533"/>
    <lineage>
        <taxon>Eukaryota</taxon>
        <taxon>Viridiplantae</taxon>
        <taxon>Streptophyta</taxon>
        <taxon>Embryophyta</taxon>
        <taxon>Tracheophyta</taxon>
        <taxon>Spermatophyta</taxon>
        <taxon>Magnoliopsida</taxon>
        <taxon>Liliopsida</taxon>
        <taxon>Poales</taxon>
        <taxon>Poaceae</taxon>
        <taxon>BOP clade</taxon>
        <taxon>Oryzoideae</taxon>
        <taxon>Oryzeae</taxon>
        <taxon>Oryzinae</taxon>
        <taxon>Oryza</taxon>
    </lineage>
</organism>
<reference evidence="2" key="1">
    <citation type="journal article" date="2013" name="Nat. Commun.">
        <title>Whole-genome sequencing of Oryza brachyantha reveals mechanisms underlying Oryza genome evolution.</title>
        <authorList>
            <person name="Chen J."/>
            <person name="Huang Q."/>
            <person name="Gao D."/>
            <person name="Wang J."/>
            <person name="Lang Y."/>
            <person name="Liu T."/>
            <person name="Li B."/>
            <person name="Bai Z."/>
            <person name="Luis Goicoechea J."/>
            <person name="Liang C."/>
            <person name="Chen C."/>
            <person name="Zhang W."/>
            <person name="Sun S."/>
            <person name="Liao Y."/>
            <person name="Zhang X."/>
            <person name="Yang L."/>
            <person name="Song C."/>
            <person name="Wang M."/>
            <person name="Shi J."/>
            <person name="Liu G."/>
            <person name="Liu J."/>
            <person name="Zhou H."/>
            <person name="Zhou W."/>
            <person name="Yu Q."/>
            <person name="An N."/>
            <person name="Chen Y."/>
            <person name="Cai Q."/>
            <person name="Wang B."/>
            <person name="Liu B."/>
            <person name="Min J."/>
            <person name="Huang Y."/>
            <person name="Wu H."/>
            <person name="Li Z."/>
            <person name="Zhang Y."/>
            <person name="Yin Y."/>
            <person name="Song W."/>
            <person name="Jiang J."/>
            <person name="Jackson S.A."/>
            <person name="Wing R.A."/>
            <person name="Wang J."/>
            <person name="Chen M."/>
        </authorList>
    </citation>
    <scope>NUCLEOTIDE SEQUENCE [LARGE SCALE GENOMIC DNA]</scope>
    <source>
        <strain evidence="2">cv. IRGC 101232</strain>
    </source>
</reference>
<sequence>MRRCSSSSSRRRLGGQLLWLLLLCSSWRMAASQPQPPPTTDPTEAAALNKMMARWGIKATPEWNISGELCSGVATDASPSEDYPKDPAIKCDCYFNKNTICHIIKLIRPYGPHVNPIQELYFLLGRNGKEFDPASRVTRKNGNRHTGSPFVPPLANPDSLVFAGRFPELLTEYLLEQYFPHILYCQDGYVK</sequence>
<dbReference type="AlphaFoldDB" id="J3M5C4"/>
<evidence type="ECO:0000313" key="3">
    <source>
        <dbReference type="Proteomes" id="UP000006038"/>
    </source>
</evidence>
<evidence type="ECO:0000256" key="1">
    <source>
        <dbReference type="SAM" id="SignalP"/>
    </source>
</evidence>
<protein>
    <submittedName>
        <fullName evidence="2">Uncharacterized protein</fullName>
    </submittedName>
</protein>
<reference evidence="2" key="2">
    <citation type="submission" date="2013-04" db="UniProtKB">
        <authorList>
            <consortium name="EnsemblPlants"/>
        </authorList>
    </citation>
    <scope>IDENTIFICATION</scope>
</reference>
<evidence type="ECO:0000313" key="2">
    <source>
        <dbReference type="EnsemblPlants" id="OB05G17980.1"/>
    </source>
</evidence>
<keyword evidence="1" id="KW-0732">Signal</keyword>
<dbReference type="Proteomes" id="UP000006038">
    <property type="component" value="Chromosome 5"/>
</dbReference>
<feature type="chain" id="PRO_5003774347" evidence="1">
    <location>
        <begin position="33"/>
        <end position="191"/>
    </location>
</feature>